<organism evidence="2 3">
    <name type="scientific">Lachnobacterium bovis DSM 14045</name>
    <dbReference type="NCBI Taxonomy" id="1122142"/>
    <lineage>
        <taxon>Bacteria</taxon>
        <taxon>Bacillati</taxon>
        <taxon>Bacillota</taxon>
        <taxon>Clostridia</taxon>
        <taxon>Lachnospirales</taxon>
        <taxon>Lachnospiraceae</taxon>
        <taxon>Lachnobacterium</taxon>
    </lineage>
</organism>
<proteinExistence type="predicted"/>
<name>A0A1H3MXV6_9FIRM</name>
<keyword evidence="3" id="KW-1185">Reference proteome</keyword>
<dbReference type="Proteomes" id="UP000183918">
    <property type="component" value="Unassembled WGS sequence"/>
</dbReference>
<accession>A0A1H3MXV6</accession>
<dbReference type="InterPro" id="IPR046947">
    <property type="entry name" value="LytR-like"/>
</dbReference>
<dbReference type="RefSeq" id="WP_027422009.1">
    <property type="nucleotide sequence ID" value="NZ_FNPG01000042.1"/>
</dbReference>
<dbReference type="GO" id="GO:0000156">
    <property type="term" value="F:phosphorelay response regulator activity"/>
    <property type="evidence" value="ECO:0007669"/>
    <property type="project" value="InterPro"/>
</dbReference>
<dbReference type="Gene3D" id="2.40.50.1020">
    <property type="entry name" value="LytTr DNA-binding domain"/>
    <property type="match status" value="1"/>
</dbReference>
<dbReference type="InterPro" id="IPR007492">
    <property type="entry name" value="LytTR_DNA-bd_dom"/>
</dbReference>
<dbReference type="PANTHER" id="PTHR37299:SF1">
    <property type="entry name" value="STAGE 0 SPORULATION PROTEIN A HOMOLOG"/>
    <property type="match status" value="1"/>
</dbReference>
<feature type="domain" description="HTH LytTR-type" evidence="1">
    <location>
        <begin position="129"/>
        <end position="222"/>
    </location>
</feature>
<dbReference type="PANTHER" id="PTHR37299">
    <property type="entry name" value="TRANSCRIPTIONAL REGULATOR-RELATED"/>
    <property type="match status" value="1"/>
</dbReference>
<dbReference type="PROSITE" id="PS50930">
    <property type="entry name" value="HTH_LYTTR"/>
    <property type="match status" value="1"/>
</dbReference>
<protein>
    <submittedName>
        <fullName evidence="2">Two component transcriptional regulator, LytTR family</fullName>
    </submittedName>
</protein>
<evidence type="ECO:0000313" key="3">
    <source>
        <dbReference type="Proteomes" id="UP000183918"/>
    </source>
</evidence>
<evidence type="ECO:0000259" key="1">
    <source>
        <dbReference type="PROSITE" id="PS50930"/>
    </source>
</evidence>
<reference evidence="2 3" key="1">
    <citation type="submission" date="2016-10" db="EMBL/GenBank/DDBJ databases">
        <authorList>
            <person name="de Groot N.N."/>
        </authorList>
    </citation>
    <scope>NUCLEOTIDE SEQUENCE [LARGE SCALE GENOMIC DNA]</scope>
    <source>
        <strain evidence="2 3">DSM 14045</strain>
    </source>
</reference>
<dbReference type="EMBL" id="FNPG01000042">
    <property type="protein sequence ID" value="SDY81055.1"/>
    <property type="molecule type" value="Genomic_DNA"/>
</dbReference>
<dbReference type="SMART" id="SM00850">
    <property type="entry name" value="LytTR"/>
    <property type="match status" value="1"/>
</dbReference>
<dbReference type="Pfam" id="PF04397">
    <property type="entry name" value="LytTR"/>
    <property type="match status" value="1"/>
</dbReference>
<dbReference type="STRING" id="1122142.SAMN02910414_02425"/>
<evidence type="ECO:0000313" key="2">
    <source>
        <dbReference type="EMBL" id="SDY81055.1"/>
    </source>
</evidence>
<dbReference type="AlphaFoldDB" id="A0A1H3MXV6"/>
<gene>
    <name evidence="2" type="ORF">SAMN02910414_02425</name>
</gene>
<sequence length="225" mass="26688">MVVCFFCKDSKKIEEINNKLEEKLENQINVFCFCEKNAFIKFCQKGDVNIDILFFDTCFVEKDKRFRKYIELSEKISEIVYMSNNKEEAIHYFSKKTTAFLVNPFNNLKEIYNICKATHISNTKKIIINDILIDVNDIIYIEAQGSYSIIVLSSKKEILISKNLKKIETELNFLFLIRIHKSFIVNINYIDKWYYKYIVLKNNIKIPVGRNRSSILKLLLENNMK</sequence>
<dbReference type="GO" id="GO:0003677">
    <property type="term" value="F:DNA binding"/>
    <property type="evidence" value="ECO:0007669"/>
    <property type="project" value="InterPro"/>
</dbReference>